<dbReference type="InterPro" id="IPR036291">
    <property type="entry name" value="NAD(P)-bd_dom_sf"/>
</dbReference>
<keyword evidence="3" id="KW-0560">Oxidoreductase</keyword>
<evidence type="ECO:0000259" key="1">
    <source>
        <dbReference type="Pfam" id="PF01408"/>
    </source>
</evidence>
<protein>
    <submittedName>
        <fullName evidence="3">Inositol 2-dehydrogenase</fullName>
        <ecNumber evidence="3">1.1.1.18</ecNumber>
    </submittedName>
</protein>
<dbReference type="PROSITE" id="PS51318">
    <property type="entry name" value="TAT"/>
    <property type="match status" value="1"/>
</dbReference>
<dbReference type="Proteomes" id="UP000315017">
    <property type="component" value="Chromosome"/>
</dbReference>
<dbReference type="SUPFAM" id="SSF51735">
    <property type="entry name" value="NAD(P)-binding Rossmann-fold domains"/>
    <property type="match status" value="1"/>
</dbReference>
<dbReference type="AlphaFoldDB" id="A0A517YFX0"/>
<dbReference type="Pfam" id="PF01408">
    <property type="entry name" value="GFO_IDH_MocA"/>
    <property type="match status" value="1"/>
</dbReference>
<dbReference type="InterPro" id="IPR006311">
    <property type="entry name" value="TAT_signal"/>
</dbReference>
<dbReference type="RefSeq" id="WP_238397438.1">
    <property type="nucleotide sequence ID" value="NZ_CP036274.1"/>
</dbReference>
<evidence type="ECO:0000313" key="4">
    <source>
        <dbReference type="Proteomes" id="UP000315017"/>
    </source>
</evidence>
<proteinExistence type="predicted"/>
<dbReference type="SUPFAM" id="SSF55347">
    <property type="entry name" value="Glyceraldehyde-3-phosphate dehydrogenase-like, C-terminal domain"/>
    <property type="match status" value="1"/>
</dbReference>
<reference evidence="3 4" key="1">
    <citation type="submission" date="2019-02" db="EMBL/GenBank/DDBJ databases">
        <title>Deep-cultivation of Planctomycetes and their phenomic and genomic characterization uncovers novel biology.</title>
        <authorList>
            <person name="Wiegand S."/>
            <person name="Jogler M."/>
            <person name="Boedeker C."/>
            <person name="Pinto D."/>
            <person name="Vollmers J."/>
            <person name="Rivas-Marin E."/>
            <person name="Kohn T."/>
            <person name="Peeters S.H."/>
            <person name="Heuer A."/>
            <person name="Rast P."/>
            <person name="Oberbeckmann S."/>
            <person name="Bunk B."/>
            <person name="Jeske O."/>
            <person name="Meyerdierks A."/>
            <person name="Storesund J.E."/>
            <person name="Kallscheuer N."/>
            <person name="Luecker S."/>
            <person name="Lage O.M."/>
            <person name="Pohl T."/>
            <person name="Merkel B.J."/>
            <person name="Hornburger P."/>
            <person name="Mueller R.-W."/>
            <person name="Bruemmer F."/>
            <person name="Labrenz M."/>
            <person name="Spormann A.M."/>
            <person name="Op den Camp H."/>
            <person name="Overmann J."/>
            <person name="Amann R."/>
            <person name="Jetten M.S.M."/>
            <person name="Mascher T."/>
            <person name="Medema M.H."/>
            <person name="Devos D.P."/>
            <person name="Kaster A.-K."/>
            <person name="Ovreas L."/>
            <person name="Rohde M."/>
            <person name="Galperin M.Y."/>
            <person name="Jogler C."/>
        </authorList>
    </citation>
    <scope>NUCLEOTIDE SEQUENCE [LARGE SCALE GENOMIC DNA]</scope>
    <source>
        <strain evidence="3 4">ETA_A8</strain>
    </source>
</reference>
<dbReference type="InterPro" id="IPR043906">
    <property type="entry name" value="Gfo/Idh/MocA_OxRdtase_bact_C"/>
</dbReference>
<name>A0A517YFX0_9BACT</name>
<feature type="domain" description="Gfo/Idh/MocA-like oxidoreductase bacterial type C-terminal" evidence="2">
    <location>
        <begin position="225"/>
        <end position="313"/>
    </location>
</feature>
<dbReference type="Pfam" id="PF19051">
    <property type="entry name" value="GFO_IDH_MocA_C2"/>
    <property type="match status" value="1"/>
</dbReference>
<keyword evidence="4" id="KW-1185">Reference proteome</keyword>
<dbReference type="EC" id="1.1.1.18" evidence="3"/>
<dbReference type="GO" id="GO:0000166">
    <property type="term" value="F:nucleotide binding"/>
    <property type="evidence" value="ECO:0007669"/>
    <property type="project" value="InterPro"/>
</dbReference>
<dbReference type="InterPro" id="IPR050463">
    <property type="entry name" value="Gfo/Idh/MocA_oxidrdct_glycsds"/>
</dbReference>
<dbReference type="EMBL" id="CP036274">
    <property type="protein sequence ID" value="QDU29137.1"/>
    <property type="molecule type" value="Genomic_DNA"/>
</dbReference>
<dbReference type="PANTHER" id="PTHR43818">
    <property type="entry name" value="BCDNA.GH03377"/>
    <property type="match status" value="1"/>
</dbReference>
<dbReference type="PANTHER" id="PTHR43818:SF10">
    <property type="entry name" value="NADH-DEPENDENT DEHYDROGENASE-RELATED"/>
    <property type="match status" value="1"/>
</dbReference>
<evidence type="ECO:0000313" key="3">
    <source>
        <dbReference type="EMBL" id="QDU29137.1"/>
    </source>
</evidence>
<organism evidence="3 4">
    <name type="scientific">Anatilimnocola aggregata</name>
    <dbReference type="NCBI Taxonomy" id="2528021"/>
    <lineage>
        <taxon>Bacteria</taxon>
        <taxon>Pseudomonadati</taxon>
        <taxon>Planctomycetota</taxon>
        <taxon>Planctomycetia</taxon>
        <taxon>Pirellulales</taxon>
        <taxon>Pirellulaceae</taxon>
        <taxon>Anatilimnocola</taxon>
    </lineage>
</organism>
<sequence length="458" mass="50822">MSRRMLANSSAVSRLTLSRRTFVQGTAAATASLLLGPPAFLRGQNLNSKLNLAIIGCGGRGGANLSSVKHENIVGLCDVAASTVDRVGQQFSGAAKFTDYRRIYERAKEFDAVVVSTCEHTHAFATLPALQLGKHVYCEKPLTHSIWEARVIREAAAKAKVATQMGTQIHAGDNYRRVVELIQTGAIGPVREAHVWVSRAWGRQSAEDAKTHKDIVSVMERPAGSSPIPAGLDWDLWLGPAPERPFHEVYYPGPKWYRWWDFGSGTMSDLGSHWNDLPFWALKLKTPRAIEASGPPPHVELAPASMQATYEYDAREDMPAVKLTWYQGVNKPTIWTEKGIPQWASGVLFIGDKGMLLSDYGKYVLLPESNFKDFKPPEPFIPKSVGHHEEWLQACRTGSPTTCNFEYAGLLTEANHLGNVAYRTGKRIEWDSVNLKATGCPEADPIIRREYRAPWKLI</sequence>
<dbReference type="GO" id="GO:0050112">
    <property type="term" value="F:inositol 2-dehydrogenase (NAD+) activity"/>
    <property type="evidence" value="ECO:0007669"/>
    <property type="project" value="UniProtKB-EC"/>
</dbReference>
<feature type="domain" description="Gfo/Idh/MocA-like oxidoreductase N-terminal" evidence="1">
    <location>
        <begin position="51"/>
        <end position="166"/>
    </location>
</feature>
<gene>
    <name evidence="3" type="primary">iolG_10</name>
    <name evidence="3" type="ORF">ETAA8_42440</name>
</gene>
<evidence type="ECO:0000259" key="2">
    <source>
        <dbReference type="Pfam" id="PF19051"/>
    </source>
</evidence>
<accession>A0A517YFX0</accession>
<dbReference type="InterPro" id="IPR019546">
    <property type="entry name" value="TAT_signal_bac_arc"/>
</dbReference>
<dbReference type="Gene3D" id="3.30.360.10">
    <property type="entry name" value="Dihydrodipicolinate Reductase, domain 2"/>
    <property type="match status" value="1"/>
</dbReference>
<dbReference type="KEGG" id="aagg:ETAA8_42440"/>
<dbReference type="InterPro" id="IPR000683">
    <property type="entry name" value="Gfo/Idh/MocA-like_OxRdtase_N"/>
</dbReference>
<dbReference type="NCBIfam" id="TIGR01409">
    <property type="entry name" value="TAT_signal_seq"/>
    <property type="match status" value="1"/>
</dbReference>
<dbReference type="Gene3D" id="3.40.50.720">
    <property type="entry name" value="NAD(P)-binding Rossmann-like Domain"/>
    <property type="match status" value="1"/>
</dbReference>